<dbReference type="SUPFAM" id="SSF82693">
    <property type="entry name" value="Multidrug efflux transporter AcrB pore domain, PN1, PN2, PC1 and PC2 subdomains"/>
    <property type="match status" value="3"/>
</dbReference>
<feature type="compositionally biased region" description="Basic residues" evidence="8">
    <location>
        <begin position="10"/>
        <end position="19"/>
    </location>
</feature>
<evidence type="ECO:0000313" key="11">
    <source>
        <dbReference type="Proteomes" id="UP000234479"/>
    </source>
</evidence>
<comment type="similarity">
    <text evidence="2">Belongs to the resistance-nodulation-cell division (RND) (TC 2.A.6) family.</text>
</comment>
<keyword evidence="4" id="KW-1003">Cell membrane</keyword>
<feature type="transmembrane region" description="Helical" evidence="9">
    <location>
        <begin position="436"/>
        <end position="459"/>
    </location>
</feature>
<feature type="transmembrane region" description="Helical" evidence="9">
    <location>
        <begin position="972"/>
        <end position="997"/>
    </location>
</feature>
<dbReference type="Pfam" id="PF00873">
    <property type="entry name" value="ACR_tran"/>
    <property type="match status" value="1"/>
</dbReference>
<evidence type="ECO:0000256" key="5">
    <source>
        <dbReference type="ARBA" id="ARBA00022692"/>
    </source>
</evidence>
<dbReference type="Gene3D" id="1.20.1640.10">
    <property type="entry name" value="Multidrug efflux transporter AcrB transmembrane domain"/>
    <property type="match status" value="2"/>
</dbReference>
<evidence type="ECO:0000256" key="4">
    <source>
        <dbReference type="ARBA" id="ARBA00022475"/>
    </source>
</evidence>
<keyword evidence="11" id="KW-1185">Reference proteome</keyword>
<protein>
    <submittedName>
        <fullName evidence="10">CusA/CzcA family heavy metal efflux RND transporter</fullName>
    </submittedName>
</protein>
<feature type="transmembrane region" description="Helical" evidence="9">
    <location>
        <begin position="921"/>
        <end position="940"/>
    </location>
</feature>
<dbReference type="EMBL" id="PJRS01000012">
    <property type="protein sequence ID" value="PLR27603.1"/>
    <property type="molecule type" value="Genomic_DNA"/>
</dbReference>
<accession>A0A2N5DNH1</accession>
<evidence type="ECO:0000256" key="8">
    <source>
        <dbReference type="SAM" id="MobiDB-lite"/>
    </source>
</evidence>
<dbReference type="SUPFAM" id="SSF82714">
    <property type="entry name" value="Multidrug efflux transporter AcrB TolC docking domain, DN and DC subdomains"/>
    <property type="match status" value="2"/>
</dbReference>
<evidence type="ECO:0000256" key="6">
    <source>
        <dbReference type="ARBA" id="ARBA00022989"/>
    </source>
</evidence>
<keyword evidence="7 9" id="KW-0472">Membrane</keyword>
<dbReference type="InterPro" id="IPR001036">
    <property type="entry name" value="Acrflvin-R"/>
</dbReference>
<evidence type="ECO:0000256" key="7">
    <source>
        <dbReference type="ARBA" id="ARBA00023136"/>
    </source>
</evidence>
<dbReference type="GO" id="GO:0008324">
    <property type="term" value="F:monoatomic cation transmembrane transporter activity"/>
    <property type="evidence" value="ECO:0007669"/>
    <property type="project" value="InterPro"/>
</dbReference>
<dbReference type="Gene3D" id="3.30.2090.10">
    <property type="entry name" value="Multidrug efflux transporter AcrB TolC docking domain, DN and DC subdomains"/>
    <property type="match status" value="2"/>
</dbReference>
<comment type="subcellular location">
    <subcellularLocation>
        <location evidence="1">Cell membrane</location>
        <topology evidence="1">Multi-pass membrane protein</topology>
    </subcellularLocation>
</comment>
<dbReference type="InterPro" id="IPR004763">
    <property type="entry name" value="CusA-like"/>
</dbReference>
<feature type="transmembrane region" description="Helical" evidence="9">
    <location>
        <begin position="575"/>
        <end position="596"/>
    </location>
</feature>
<feature type="transmembrane region" description="Helical" evidence="9">
    <location>
        <begin position="521"/>
        <end position="548"/>
    </location>
</feature>
<sequence>MDRGALGPQARRRIRRRRRLPDPRGHREVRREPRSLREAKIMLERIVAAAIRLRWVVLALVAVAIAVGVWSFQRLPIDATPDITNVQVQINTEAPGFSPLEAEQRVTFPVETAIAGLPGLQYTRSISRYGLSQVTVVFKDGTDIYFARQLVGERLQSARGQLPPGLTPELGPISTGLGEIFMYTVEARPGARRPEGKAWGPEDLRTLQDWVIRPQLRNTLGVTEVNTIGGFERQYHVTPLPERLSAYGLTMGDVVAALERNNANVGAGYLERYGEQVLVRVPGQASGIADLSAVIVASRNGAPIRVADVADVGLGQELRTGAATENGQEVVLGTVFMLVGENSRTVARAAAARLEEAAKALPPGVMAKPIYDRTDLVDRAIATVEKNLLEGALLVIVVLFLLLGNIRAALITAAVIPLSMLLTITGMVQAGVSGNLMSLGALDFGLIVDGAVIIVENCLRRLGEAQHRQGRLLTRDERFALVASAAGEVIRPSLFGILIITLVYVPIFALTGVEGKMFHPMAITVVIALTAALVLSLTFVPAAVAMFVTGKVEEKESRIMAGARRLYEPALDAALRLRVPFVAGAAVLVAVAALAASRMGSEFAPSLDEGDIAMHAMRIPGTSLSQAVAMQAALEKRIARFPEVERVVAKIGTAEVATDPMPPSVADTFILLKDRKDWPDPRKPRAKLVAELEAAVAEVPGSNYEFTQPIQMRFNELLSGVRADVAIKVHGDDLEQLLAVGEKIGAVVEGVSGAQDVSVEQVTGLPVLQITPDRAALARLGLNVDDVQSVVATAIGGTVTGQVFEGDRRFDVVVRLPESERGKVDDVGRLRIPLPGSLDQPRGFVPLQDVARIETVIGPNQISREDGKRRVVVTANVRGRDLGSFVDEVRQKVGAQVEVPPGYWITYGGTFEQLISAARRLQLVVPAALLLIFGLLYALFRSAKDAAIVFSGVPLALTGGVAALLLRGLPMSISAGVGFIALSGVAVLNGVVMLSFIRSLRQDGMELDQAIREGALARLRPVLMTALVASLGFVPMAFNVGAGAEVQRPLATVVIGGIVSSTLLTLLVLPALYRLAHQVRLRP</sequence>
<dbReference type="NCBIfam" id="TIGR00914">
    <property type="entry name" value="2A0601"/>
    <property type="match status" value="1"/>
</dbReference>
<feature type="transmembrane region" description="Helical" evidence="9">
    <location>
        <begin position="479"/>
        <end position="509"/>
    </location>
</feature>
<dbReference type="GO" id="GO:0042910">
    <property type="term" value="F:xenobiotic transmembrane transporter activity"/>
    <property type="evidence" value="ECO:0007669"/>
    <property type="project" value="TreeGrafter"/>
</dbReference>
<keyword evidence="3" id="KW-0813">Transport</keyword>
<dbReference type="InterPro" id="IPR027463">
    <property type="entry name" value="AcrB_DN_DC_subdom"/>
</dbReference>
<evidence type="ECO:0000313" key="10">
    <source>
        <dbReference type="EMBL" id="PLR27603.1"/>
    </source>
</evidence>
<feature type="transmembrane region" description="Helical" evidence="9">
    <location>
        <begin position="1050"/>
        <end position="1073"/>
    </location>
</feature>
<dbReference type="PANTHER" id="PTHR32063">
    <property type="match status" value="1"/>
</dbReference>
<name>A0A2N5DNH1_9CAUL</name>
<gene>
    <name evidence="10" type="ORF">SGCZBJ_06935</name>
</gene>
<feature type="compositionally biased region" description="Basic and acidic residues" evidence="8">
    <location>
        <begin position="20"/>
        <end position="31"/>
    </location>
</feature>
<dbReference type="PRINTS" id="PR00702">
    <property type="entry name" value="ACRIFLAVINRP"/>
</dbReference>
<comment type="caution">
    <text evidence="10">The sequence shown here is derived from an EMBL/GenBank/DDBJ whole genome shotgun (WGS) entry which is preliminary data.</text>
</comment>
<feature type="region of interest" description="Disordered" evidence="8">
    <location>
        <begin position="1"/>
        <end position="31"/>
    </location>
</feature>
<reference evidence="10 11" key="1">
    <citation type="submission" date="2017-12" db="EMBL/GenBank/DDBJ databases">
        <title>The genome sequence of Caulobacter sp. 410.</title>
        <authorList>
            <person name="Gao J."/>
            <person name="Mao X."/>
            <person name="Sun J."/>
        </authorList>
    </citation>
    <scope>NUCLEOTIDE SEQUENCE [LARGE SCALE GENOMIC DNA]</scope>
    <source>
        <strain evidence="10 11">410</strain>
    </source>
</reference>
<dbReference type="AlphaFoldDB" id="A0A2N5DNH1"/>
<dbReference type="Gene3D" id="3.30.70.1440">
    <property type="entry name" value="Multidrug efflux transporter AcrB pore domain"/>
    <property type="match status" value="1"/>
</dbReference>
<evidence type="ECO:0000256" key="1">
    <source>
        <dbReference type="ARBA" id="ARBA00004651"/>
    </source>
</evidence>
<dbReference type="Gene3D" id="3.30.70.1320">
    <property type="entry name" value="Multidrug efflux transporter AcrB pore domain like"/>
    <property type="match status" value="1"/>
</dbReference>
<feature type="transmembrane region" description="Helical" evidence="9">
    <location>
        <begin position="1018"/>
        <end position="1038"/>
    </location>
</feature>
<proteinExistence type="inferred from homology"/>
<evidence type="ECO:0000256" key="2">
    <source>
        <dbReference type="ARBA" id="ARBA00010942"/>
    </source>
</evidence>
<feature type="transmembrane region" description="Helical" evidence="9">
    <location>
        <begin position="947"/>
        <end position="966"/>
    </location>
</feature>
<dbReference type="GO" id="GO:0005886">
    <property type="term" value="C:plasma membrane"/>
    <property type="evidence" value="ECO:0007669"/>
    <property type="project" value="UniProtKB-SubCell"/>
</dbReference>
<dbReference type="Proteomes" id="UP000234479">
    <property type="component" value="Unassembled WGS sequence"/>
</dbReference>
<keyword evidence="6 9" id="KW-1133">Transmembrane helix</keyword>
<keyword evidence="5 9" id="KW-0812">Transmembrane</keyword>
<dbReference type="Gene3D" id="3.30.70.1430">
    <property type="entry name" value="Multidrug efflux transporter AcrB pore domain"/>
    <property type="match status" value="2"/>
</dbReference>
<organism evidence="10 11">
    <name type="scientific">Caulobacter zeae</name>
    <dbReference type="NCBI Taxonomy" id="2055137"/>
    <lineage>
        <taxon>Bacteria</taxon>
        <taxon>Pseudomonadati</taxon>
        <taxon>Pseudomonadota</taxon>
        <taxon>Alphaproteobacteria</taxon>
        <taxon>Caulobacterales</taxon>
        <taxon>Caulobacteraceae</taxon>
        <taxon>Caulobacter</taxon>
    </lineage>
</organism>
<feature type="transmembrane region" description="Helical" evidence="9">
    <location>
        <begin position="387"/>
        <end position="403"/>
    </location>
</feature>
<feature type="transmembrane region" description="Helical" evidence="9">
    <location>
        <begin position="410"/>
        <end position="430"/>
    </location>
</feature>
<feature type="transmembrane region" description="Helical" evidence="9">
    <location>
        <begin position="53"/>
        <end position="72"/>
    </location>
</feature>
<dbReference type="PANTHER" id="PTHR32063:SF24">
    <property type="entry name" value="CATION EFFLUX SYSTEM (ACRB_ACRD_ACRF FAMILY)"/>
    <property type="match status" value="1"/>
</dbReference>
<evidence type="ECO:0000256" key="9">
    <source>
        <dbReference type="SAM" id="Phobius"/>
    </source>
</evidence>
<dbReference type="SUPFAM" id="SSF82866">
    <property type="entry name" value="Multidrug efflux transporter AcrB transmembrane domain"/>
    <property type="match status" value="2"/>
</dbReference>
<evidence type="ECO:0000256" key="3">
    <source>
        <dbReference type="ARBA" id="ARBA00022448"/>
    </source>
</evidence>